<name>B7PR21_IXOSC</name>
<dbReference type="InterPro" id="IPR017972">
    <property type="entry name" value="Cyt_P450_CS"/>
</dbReference>
<dbReference type="HOGENOM" id="CLU_001570_22_0_1"/>
<reference evidence="7 9" key="1">
    <citation type="submission" date="2008-03" db="EMBL/GenBank/DDBJ databases">
        <title>Annotation of Ixodes scapularis.</title>
        <authorList>
            <consortium name="Ixodes scapularis Genome Project Consortium"/>
            <person name="Caler E."/>
            <person name="Hannick L.I."/>
            <person name="Bidwell S."/>
            <person name="Joardar V."/>
            <person name="Thiagarajan M."/>
            <person name="Amedeo P."/>
            <person name="Galinsky K.J."/>
            <person name="Schobel S."/>
            <person name="Inman J."/>
            <person name="Hostetler J."/>
            <person name="Miller J."/>
            <person name="Hammond M."/>
            <person name="Megy K."/>
            <person name="Lawson D."/>
            <person name="Kodira C."/>
            <person name="Sutton G."/>
            <person name="Meyer J."/>
            <person name="Hill C.A."/>
            <person name="Birren B."/>
            <person name="Nene V."/>
            <person name="Collins F."/>
            <person name="Alarcon-Chaidez F."/>
            <person name="Wikel S."/>
            <person name="Strausberg R."/>
        </authorList>
    </citation>
    <scope>NUCLEOTIDE SEQUENCE [LARGE SCALE GENOMIC DNA]</scope>
    <source>
        <strain evidence="9">Wikel</strain>
        <strain evidence="7">Wikel colony</strain>
    </source>
</reference>
<dbReference type="PANTHER" id="PTHR24300">
    <property type="entry name" value="CYTOCHROME P450 508A4-RELATED"/>
    <property type="match status" value="1"/>
</dbReference>
<evidence type="ECO:0000313" key="9">
    <source>
        <dbReference type="Proteomes" id="UP000001555"/>
    </source>
</evidence>
<keyword evidence="3 5" id="KW-0408">Iron</keyword>
<dbReference type="EC" id="1.14.14.1" evidence="7"/>
<evidence type="ECO:0000313" key="8">
    <source>
        <dbReference type="EnsemblMetazoa" id="ISCW006204-PA"/>
    </source>
</evidence>
<evidence type="ECO:0000256" key="2">
    <source>
        <dbReference type="ARBA" id="ARBA00022723"/>
    </source>
</evidence>
<dbReference type="Gene3D" id="1.10.630.10">
    <property type="entry name" value="Cytochrome P450"/>
    <property type="match status" value="1"/>
</dbReference>
<dbReference type="InterPro" id="IPR001128">
    <property type="entry name" value="Cyt_P450"/>
</dbReference>
<dbReference type="GO" id="GO:0006805">
    <property type="term" value="P:xenobiotic metabolic process"/>
    <property type="evidence" value="ECO:0000318"/>
    <property type="project" value="GO_Central"/>
</dbReference>
<gene>
    <name evidence="7" type="ORF">IscW_ISCW006204</name>
</gene>
<dbReference type="AlphaFoldDB" id="B7PR21"/>
<dbReference type="GO" id="GO:0020037">
    <property type="term" value="F:heme binding"/>
    <property type="evidence" value="ECO:0000318"/>
    <property type="project" value="GO_Central"/>
</dbReference>
<organism>
    <name type="scientific">Ixodes scapularis</name>
    <name type="common">Black-legged tick</name>
    <name type="synonym">Deer tick</name>
    <dbReference type="NCBI Taxonomy" id="6945"/>
    <lineage>
        <taxon>Eukaryota</taxon>
        <taxon>Metazoa</taxon>
        <taxon>Ecdysozoa</taxon>
        <taxon>Arthropoda</taxon>
        <taxon>Chelicerata</taxon>
        <taxon>Arachnida</taxon>
        <taxon>Acari</taxon>
        <taxon>Parasitiformes</taxon>
        <taxon>Ixodida</taxon>
        <taxon>Ixodoidea</taxon>
        <taxon>Ixodidae</taxon>
        <taxon>Ixodinae</taxon>
        <taxon>Ixodes</taxon>
    </lineage>
</organism>
<dbReference type="InterPro" id="IPR002401">
    <property type="entry name" value="Cyt_P450_E_grp-I"/>
</dbReference>
<evidence type="ECO:0000256" key="4">
    <source>
        <dbReference type="ARBA" id="ARBA00023033"/>
    </source>
</evidence>
<proteinExistence type="inferred from homology"/>
<dbReference type="OrthoDB" id="1055148at2759"/>
<dbReference type="PRINTS" id="PR00463">
    <property type="entry name" value="EP450I"/>
</dbReference>
<feature type="non-terminal residue" evidence="7">
    <location>
        <position position="1"/>
    </location>
</feature>
<dbReference type="PRINTS" id="PR00385">
    <property type="entry name" value="P450"/>
</dbReference>
<evidence type="ECO:0000256" key="5">
    <source>
        <dbReference type="PIRSR" id="PIRSR602401-1"/>
    </source>
</evidence>
<keyword evidence="2 5" id="KW-0479">Metal-binding</keyword>
<dbReference type="VEuPathDB" id="VectorBase:ISCW006204"/>
<dbReference type="EMBL" id="DS769273">
    <property type="protein sequence ID" value="EEC09043.1"/>
    <property type="molecule type" value="Genomic_DNA"/>
</dbReference>
<keyword evidence="4 6" id="KW-0503">Monooxygenase</keyword>
<dbReference type="Pfam" id="PF00067">
    <property type="entry name" value="p450"/>
    <property type="match status" value="1"/>
</dbReference>
<feature type="binding site" description="axial binding residue" evidence="5">
    <location>
        <position position="331"/>
    </location>
    <ligand>
        <name>heme</name>
        <dbReference type="ChEBI" id="CHEBI:30413"/>
    </ligand>
    <ligandPart>
        <name>Fe</name>
        <dbReference type="ChEBI" id="CHEBI:18248"/>
    </ligandPart>
</feature>
<reference evidence="8" key="2">
    <citation type="submission" date="2020-05" db="UniProtKB">
        <authorList>
            <consortium name="EnsemblMetazoa"/>
        </authorList>
    </citation>
    <scope>IDENTIFICATION</scope>
    <source>
        <strain evidence="8">wikel</strain>
    </source>
</reference>
<dbReference type="VEuPathDB" id="VectorBase:ISCI006204"/>
<evidence type="ECO:0000313" key="7">
    <source>
        <dbReference type="EMBL" id="EEC09043.1"/>
    </source>
</evidence>
<dbReference type="InterPro" id="IPR036396">
    <property type="entry name" value="Cyt_P450_sf"/>
</dbReference>
<keyword evidence="9" id="KW-1185">Reference proteome</keyword>
<accession>B7PR21</accession>
<dbReference type="SUPFAM" id="SSF48264">
    <property type="entry name" value="Cytochrome P450"/>
    <property type="match status" value="1"/>
</dbReference>
<protein>
    <submittedName>
        <fullName evidence="7 8">Cytochrome P450, putative</fullName>
        <ecNumber evidence="7">1.14.14.1</ecNumber>
    </submittedName>
</protein>
<sequence>GVSNLNGKAWTQNRNFSLRVFGDLGFGHPSMEDHIMEELQDLVSQISDNAGGFINLKGYVIASVANVIAALLFGRRFNWGDDKHDFLVKHLRNVLDGFESGLVVENKPNWLSTITASLPISKPGVMRRSRILLQEFVRDQIREHKNTLPQDFNRDFIDGYLKKTMEQQSKTESYFDERHLLGNISEFLVTGTGPASMRIFWMLHICAQNPDSVQSRIQKEIDDVIGLQRQPKWEDRQAMPFTMATLKETMRWKTLRPIGGSRGIQENTFIGDYFIPKGTIVLLNSRTVHRNPDYWNNPDEFDPTRFLTSDGTELVKNEESFLAFGAGKRNCLGQNLGYVQLFLYITTLLQKFSVFPEDGHQAPDIGSLDTTTDDPRLQKLRFVLR</sequence>
<dbReference type="PANTHER" id="PTHR24300:SF375">
    <property type="entry name" value="CYTOCHROME P450 FAMILY"/>
    <property type="match status" value="1"/>
</dbReference>
<dbReference type="Proteomes" id="UP000001555">
    <property type="component" value="Unassembled WGS sequence"/>
</dbReference>
<dbReference type="GO" id="GO:0005737">
    <property type="term" value="C:cytoplasm"/>
    <property type="evidence" value="ECO:0000318"/>
    <property type="project" value="GO_Central"/>
</dbReference>
<dbReference type="EMBL" id="ABJB010029072">
    <property type="status" value="NOT_ANNOTATED_CDS"/>
    <property type="molecule type" value="Genomic_DNA"/>
</dbReference>
<dbReference type="PaxDb" id="6945-B7PR21"/>
<comment type="cofactor">
    <cofactor evidence="5">
        <name>heme</name>
        <dbReference type="ChEBI" id="CHEBI:30413"/>
    </cofactor>
</comment>
<dbReference type="GO" id="GO:0016712">
    <property type="term" value="F:oxidoreductase activity, acting on paired donors, with incorporation or reduction of molecular oxygen, reduced flavin or flavoprotein as one donor, and incorporation of one atom of oxygen"/>
    <property type="evidence" value="ECO:0000318"/>
    <property type="project" value="GO_Central"/>
</dbReference>
<dbReference type="EMBL" id="ABJB010249081">
    <property type="status" value="NOT_ANNOTATED_CDS"/>
    <property type="molecule type" value="Genomic_DNA"/>
</dbReference>
<evidence type="ECO:0000256" key="1">
    <source>
        <dbReference type="ARBA" id="ARBA00010617"/>
    </source>
</evidence>
<dbReference type="VEuPathDB" id="VectorBase:ISCP_009180"/>
<keyword evidence="5 6" id="KW-0349">Heme</keyword>
<dbReference type="InterPro" id="IPR050182">
    <property type="entry name" value="Cytochrome_P450_fam2"/>
</dbReference>
<evidence type="ECO:0000256" key="3">
    <source>
        <dbReference type="ARBA" id="ARBA00023004"/>
    </source>
</evidence>
<evidence type="ECO:0000256" key="6">
    <source>
        <dbReference type="RuleBase" id="RU000461"/>
    </source>
</evidence>
<dbReference type="EMBL" id="ABJB010759631">
    <property type="status" value="NOT_ANNOTATED_CDS"/>
    <property type="molecule type" value="Genomic_DNA"/>
</dbReference>
<comment type="similarity">
    <text evidence="1 6">Belongs to the cytochrome P450 family.</text>
</comment>
<dbReference type="GO" id="GO:0006082">
    <property type="term" value="P:organic acid metabolic process"/>
    <property type="evidence" value="ECO:0000318"/>
    <property type="project" value="GO_Central"/>
</dbReference>
<dbReference type="STRING" id="6945.B7PR21"/>
<keyword evidence="6 7" id="KW-0560">Oxidoreductase</keyword>
<dbReference type="EnsemblMetazoa" id="ISCW006204-RA">
    <property type="protein sequence ID" value="ISCW006204-PA"/>
    <property type="gene ID" value="ISCW006204"/>
</dbReference>
<dbReference type="FunFam" id="1.10.630.10:FF:000161">
    <property type="entry name" value="Cytochrome P450, putative"/>
    <property type="match status" value="1"/>
</dbReference>
<dbReference type="PROSITE" id="PS00086">
    <property type="entry name" value="CYTOCHROME_P450"/>
    <property type="match status" value="1"/>
</dbReference>
<dbReference type="GO" id="GO:0005506">
    <property type="term" value="F:iron ion binding"/>
    <property type="evidence" value="ECO:0007669"/>
    <property type="project" value="InterPro"/>
</dbReference>
<dbReference type="EMBL" id="ABJB010044591">
    <property type="status" value="NOT_ANNOTATED_CDS"/>
    <property type="molecule type" value="Genomic_DNA"/>
</dbReference>